<organism evidence="1">
    <name type="scientific">Myoviridae sp. ctncN39</name>
    <dbReference type="NCBI Taxonomy" id="2825170"/>
    <lineage>
        <taxon>Viruses</taxon>
        <taxon>Duplodnaviria</taxon>
        <taxon>Heunggongvirae</taxon>
        <taxon>Uroviricota</taxon>
        <taxon>Caudoviricetes</taxon>
    </lineage>
</organism>
<evidence type="ECO:0000313" key="1">
    <source>
        <dbReference type="EMBL" id="DAG00826.1"/>
    </source>
</evidence>
<dbReference type="EMBL" id="BK016183">
    <property type="protein sequence ID" value="DAG00826.1"/>
    <property type="molecule type" value="Genomic_DNA"/>
</dbReference>
<name>A0A8S5V248_9CAUD</name>
<proteinExistence type="predicted"/>
<reference evidence="1" key="1">
    <citation type="journal article" date="2021" name="Proc. Natl. Acad. Sci. U.S.A.">
        <title>A Catalog of Tens of Thousands of Viruses from Human Metagenomes Reveals Hidden Associations with Chronic Diseases.</title>
        <authorList>
            <person name="Tisza M.J."/>
            <person name="Buck C.B."/>
        </authorList>
    </citation>
    <scope>NUCLEOTIDE SEQUENCE</scope>
    <source>
        <strain evidence="1">CtncN39</strain>
    </source>
</reference>
<dbReference type="InterPro" id="IPR025586">
    <property type="entry name" value="PcfJ"/>
</dbReference>
<protein>
    <submittedName>
        <fullName evidence="1">PcfJ like protein</fullName>
    </submittedName>
</protein>
<dbReference type="Pfam" id="PF14284">
    <property type="entry name" value="PcfJ"/>
    <property type="match status" value="1"/>
</dbReference>
<sequence>MPKRTVGAAQAEWYRKSCARNADCRRPRPSLLRQKRPRRSLQGASIFWKCWTLCEGAAAMRTTEEYAAMIPAAPPFDLVGYLREKGKMQTEVISYKWLGRDDADSWMDCEDFQEDLRPSTATKSALLWCSACGGRFLAEYLPRENVTACHAGSGTGYSGVQIADVEVMETIRYREYDKLCCPLCGAKAVLQSTNSLRYGRGNQEFVVVPTVAGDCLVLTQWCIERKIYNGHAAMWETAVNAYIADGGKIIKLAHYQHNAMRGTWANLGEWKRRAKVADDIGAPLLYGRNLPDLTGTCVENAKLWEYMEQAETRETAYPVAYLRLYFKHPAVENLITAGLGKLVGAGIRDYHRSMYGYGYSGGASMTAAPKLDWVNWKEKRPARMIGLDKQQLKTWQQMDFGLACLKVWKKHKLANDISFADCCTLMAAVGPTSADEILMAGVPPIRTANYLKRQNQAWNYLEDYWRMARLAGYDLDQDAVRWPKVLQKAHDRAAAAVKYQKINSTTKEAFAKMTARCQGLAWEHDGICIRPAASPLELIEEGNTLRHCVGGYTKTHAMGKIILFVRHTRRPDRSWYTLNINVLTKEEIQLHGYRNEMVDGKRLKIPQRVREFVDLWEREVLAKWQLPPEKAAPKKKSRLAAAASVA</sequence>
<accession>A0A8S5V248</accession>